<evidence type="ECO:0000256" key="3">
    <source>
        <dbReference type="ARBA" id="ARBA00012954"/>
    </source>
</evidence>
<dbReference type="InterPro" id="IPR001732">
    <property type="entry name" value="UDP-Glc/GDP-Man_DH_N"/>
</dbReference>
<dbReference type="SUPFAM" id="SSF51735">
    <property type="entry name" value="NAD(P)-binding Rossmann-fold domains"/>
    <property type="match status" value="1"/>
</dbReference>
<dbReference type="SUPFAM" id="SSF48179">
    <property type="entry name" value="6-phosphogluconate dehydrogenase C-terminal domain-like"/>
    <property type="match status" value="1"/>
</dbReference>
<feature type="binding site" evidence="10">
    <location>
        <position position="150"/>
    </location>
    <ligand>
        <name>NAD(+)</name>
        <dbReference type="ChEBI" id="CHEBI:57540"/>
    </ligand>
</feature>
<dbReference type="InterPro" id="IPR014027">
    <property type="entry name" value="UDP-Glc/GDP-Man_DH_C"/>
</dbReference>
<evidence type="ECO:0000313" key="13">
    <source>
        <dbReference type="Proteomes" id="UP000568063"/>
    </source>
</evidence>
<evidence type="ECO:0000256" key="5">
    <source>
        <dbReference type="ARBA" id="ARBA00023027"/>
    </source>
</evidence>
<dbReference type="InterPro" id="IPR014026">
    <property type="entry name" value="UDP-Glc/GDP-Man_DH_dimer"/>
</dbReference>
<evidence type="ECO:0000256" key="6">
    <source>
        <dbReference type="ARBA" id="ARBA00047473"/>
    </source>
</evidence>
<dbReference type="Proteomes" id="UP000568063">
    <property type="component" value="Unassembled WGS sequence"/>
</dbReference>
<dbReference type="GO" id="GO:0000271">
    <property type="term" value="P:polysaccharide biosynthetic process"/>
    <property type="evidence" value="ECO:0007669"/>
    <property type="project" value="InterPro"/>
</dbReference>
<dbReference type="InterPro" id="IPR036220">
    <property type="entry name" value="UDP-Glc/GDP-Man_DH_C_sf"/>
</dbReference>
<organism evidence="12 13">
    <name type="scientific">Methanococcus maripaludis</name>
    <name type="common">Methanococcus deltae</name>
    <dbReference type="NCBI Taxonomy" id="39152"/>
    <lineage>
        <taxon>Archaea</taxon>
        <taxon>Methanobacteriati</taxon>
        <taxon>Methanobacteriota</taxon>
        <taxon>Methanomada group</taxon>
        <taxon>Methanococci</taxon>
        <taxon>Methanococcales</taxon>
        <taxon>Methanococcaceae</taxon>
        <taxon>Methanococcus</taxon>
    </lineage>
</organism>
<dbReference type="Pfam" id="PF00984">
    <property type="entry name" value="UDPG_MGDP_dh"/>
    <property type="match status" value="1"/>
</dbReference>
<dbReference type="RefSeq" id="WP_309501042.1">
    <property type="nucleotide sequence ID" value="NZ_JACDUM010000001.1"/>
</dbReference>
<dbReference type="GO" id="GO:0003979">
    <property type="term" value="F:UDP-glucose 6-dehydrogenase activity"/>
    <property type="evidence" value="ECO:0007669"/>
    <property type="project" value="UniProtKB-EC"/>
</dbReference>
<dbReference type="Pfam" id="PF03720">
    <property type="entry name" value="UDPG_MGDP_dh_C"/>
    <property type="match status" value="1"/>
</dbReference>
<proteinExistence type="inferred from homology"/>
<feature type="binding site" evidence="9">
    <location>
        <position position="257"/>
    </location>
    <ligand>
        <name>substrate</name>
    </ligand>
</feature>
<feature type="domain" description="UDP-glucose/GDP-mannose dehydrogenase C-terminal" evidence="11">
    <location>
        <begin position="313"/>
        <end position="415"/>
    </location>
</feature>
<dbReference type="EC" id="1.1.1.22" evidence="3 7"/>
<evidence type="ECO:0000256" key="10">
    <source>
        <dbReference type="PIRSR" id="PIRSR500134-3"/>
    </source>
</evidence>
<feature type="binding site" evidence="9">
    <location>
        <begin position="147"/>
        <end position="150"/>
    </location>
    <ligand>
        <name>substrate</name>
    </ligand>
</feature>
<feature type="binding site" evidence="10">
    <location>
        <position position="263"/>
    </location>
    <ligand>
        <name>NAD(+)</name>
        <dbReference type="ChEBI" id="CHEBI:57540"/>
    </ligand>
</feature>
<evidence type="ECO:0000256" key="8">
    <source>
        <dbReference type="PIRSR" id="PIRSR500134-1"/>
    </source>
</evidence>
<feature type="binding site" evidence="10">
    <location>
        <position position="26"/>
    </location>
    <ligand>
        <name>NAD(+)</name>
        <dbReference type="ChEBI" id="CHEBI:57540"/>
    </ligand>
</feature>
<feature type="binding site" evidence="9">
    <location>
        <position position="204"/>
    </location>
    <ligand>
        <name>substrate</name>
    </ligand>
</feature>
<protein>
    <recommendedName>
        <fullName evidence="3 7">UDP-glucose 6-dehydrogenase</fullName>
        <ecNumber evidence="3 7">1.1.1.22</ecNumber>
    </recommendedName>
</protein>
<gene>
    <name evidence="12" type="ORF">HNP91_000647</name>
</gene>
<dbReference type="PIRSF" id="PIRSF500134">
    <property type="entry name" value="UDPglc_DH_bac"/>
    <property type="match status" value="1"/>
</dbReference>
<comment type="caution">
    <text evidence="12">The sequence shown here is derived from an EMBL/GenBank/DDBJ whole genome shotgun (WGS) entry which is preliminary data.</text>
</comment>
<dbReference type="InterPro" id="IPR017476">
    <property type="entry name" value="UDP-Glc/GDP-Man"/>
</dbReference>
<dbReference type="InterPro" id="IPR036291">
    <property type="entry name" value="NAD(P)-bd_dom_sf"/>
</dbReference>
<feature type="binding site" evidence="10">
    <location>
        <position position="31"/>
    </location>
    <ligand>
        <name>NAD(+)</name>
        <dbReference type="ChEBI" id="CHEBI:57540"/>
    </ligand>
</feature>
<name>A0A7J9P9I2_METMI</name>
<accession>A0A7J9P9I2</accession>
<dbReference type="InterPro" id="IPR028357">
    <property type="entry name" value="UDPglc_DH_bac"/>
</dbReference>
<dbReference type="InterPro" id="IPR008927">
    <property type="entry name" value="6-PGluconate_DH-like_C_sf"/>
</dbReference>
<dbReference type="PANTHER" id="PTHR43750:SF3">
    <property type="entry name" value="UDP-GLUCOSE 6-DEHYDROGENASE TUAD"/>
    <property type="match status" value="1"/>
</dbReference>
<feature type="active site" description="Nucleophile" evidence="8">
    <location>
        <position position="260"/>
    </location>
</feature>
<dbReference type="NCBIfam" id="TIGR03026">
    <property type="entry name" value="NDP-sugDHase"/>
    <property type="match status" value="1"/>
</dbReference>
<feature type="binding site" evidence="10">
    <location>
        <position position="117"/>
    </location>
    <ligand>
        <name>NAD(+)</name>
        <dbReference type="ChEBI" id="CHEBI:57540"/>
    </ligand>
</feature>
<dbReference type="UniPathway" id="UPA00038">
    <property type="reaction ID" value="UER00491"/>
</dbReference>
<evidence type="ECO:0000259" key="11">
    <source>
        <dbReference type="SMART" id="SM00984"/>
    </source>
</evidence>
<evidence type="ECO:0000256" key="4">
    <source>
        <dbReference type="ARBA" id="ARBA00023002"/>
    </source>
</evidence>
<evidence type="ECO:0000256" key="9">
    <source>
        <dbReference type="PIRSR" id="PIRSR500134-2"/>
    </source>
</evidence>
<evidence type="ECO:0000256" key="2">
    <source>
        <dbReference type="ARBA" id="ARBA00006601"/>
    </source>
</evidence>
<reference evidence="12 13" key="1">
    <citation type="submission" date="2020-07" db="EMBL/GenBank/DDBJ databases">
        <title>Genomic Encyclopedia of Type Strains, Phase IV (KMG-V): Genome sequencing to study the core and pangenomes of soil and plant-associated prokaryotes.</title>
        <authorList>
            <person name="Whitman W."/>
        </authorList>
    </citation>
    <scope>NUCLEOTIDE SEQUENCE [LARGE SCALE GENOMIC DNA]</scope>
    <source>
        <strain evidence="12 13">C9</strain>
    </source>
</reference>
<feature type="binding site" evidence="9">
    <location>
        <position position="320"/>
    </location>
    <ligand>
        <name>substrate</name>
    </ligand>
</feature>
<evidence type="ECO:0000313" key="12">
    <source>
        <dbReference type="EMBL" id="MBA2859852.1"/>
    </source>
</evidence>
<comment type="similarity">
    <text evidence="2 7">Belongs to the UDP-glucose/GDP-mannose dehydrogenase family.</text>
</comment>
<dbReference type="GO" id="GO:0006065">
    <property type="term" value="P:UDP-glucuronate biosynthetic process"/>
    <property type="evidence" value="ECO:0007669"/>
    <property type="project" value="UniProtKB-UniPathway"/>
</dbReference>
<keyword evidence="5 7" id="KW-0520">NAD</keyword>
<keyword evidence="4 7" id="KW-0560">Oxidoreductase</keyword>
<comment type="catalytic activity">
    <reaction evidence="6 7">
        <text>UDP-alpha-D-glucose + 2 NAD(+) + H2O = UDP-alpha-D-glucuronate + 2 NADH + 3 H(+)</text>
        <dbReference type="Rhea" id="RHEA:23596"/>
        <dbReference type="ChEBI" id="CHEBI:15377"/>
        <dbReference type="ChEBI" id="CHEBI:15378"/>
        <dbReference type="ChEBI" id="CHEBI:57540"/>
        <dbReference type="ChEBI" id="CHEBI:57945"/>
        <dbReference type="ChEBI" id="CHEBI:58052"/>
        <dbReference type="ChEBI" id="CHEBI:58885"/>
        <dbReference type="EC" id="1.1.1.22"/>
    </reaction>
</comment>
<evidence type="ECO:0000256" key="7">
    <source>
        <dbReference type="PIRNR" id="PIRNR000124"/>
    </source>
</evidence>
<dbReference type="Gene3D" id="1.20.5.100">
    <property type="entry name" value="Cytochrome c1, transmembrane anchor, C-terminal"/>
    <property type="match status" value="1"/>
</dbReference>
<dbReference type="Pfam" id="PF03721">
    <property type="entry name" value="UDPG_MGDP_dh_N"/>
    <property type="match status" value="1"/>
</dbReference>
<feature type="binding site" evidence="9">
    <location>
        <begin position="249"/>
        <end position="253"/>
    </location>
    <ligand>
        <name>substrate</name>
    </ligand>
</feature>
<evidence type="ECO:0000256" key="1">
    <source>
        <dbReference type="ARBA" id="ARBA00004701"/>
    </source>
</evidence>
<dbReference type="SUPFAM" id="SSF52413">
    <property type="entry name" value="UDP-glucose/GDP-mannose dehydrogenase C-terminal domain"/>
    <property type="match status" value="1"/>
</dbReference>
<dbReference type="Gene3D" id="3.40.50.720">
    <property type="entry name" value="NAD(P)-binding Rossmann-like Domain"/>
    <property type="match status" value="2"/>
</dbReference>
<feature type="binding site" evidence="10">
    <location>
        <position position="327"/>
    </location>
    <ligand>
        <name>NAD(+)</name>
        <dbReference type="ChEBI" id="CHEBI:57540"/>
    </ligand>
</feature>
<sequence>MIGTGYVGLITAVGLSDFGNHVVGADVDVDKIDMLKNGISPIYEPGVETYLKKNLENGKLEFTTNIDSAIQNSDIIFIAVGTPSDENGCSDLKYIYSVADSISKNINSYKIIVTKSTVPVGTNKKLKEYIKNKSGTDNFDIISNPEFLREGRAIQDFFHPDRVVIGYESEKLGLKKKMEEIYRPLYLIQTPMVFCNFETAELIKYASNAFLATKITFINQIANLSEEVGADIHILAKTLGMDGRISPKFLHPGPGYGGSCFPKDTKALVNIGNEYGINMSLISEVISSNEYQKIRVVEKSEKILGELKSKTISILGLSFKSGTDDIRDSPSITIINKLLEKGAKIAVSDPQALENISKIFGNKINYFVNEYDAVKDSELVIILTEWNEYRNIDLTKIKTLMKGNTLLDTRNILNPDDVKAIGLNYIGTGRK</sequence>
<dbReference type="PANTHER" id="PTHR43750">
    <property type="entry name" value="UDP-GLUCOSE 6-DEHYDROGENASE TUAD"/>
    <property type="match status" value="1"/>
</dbReference>
<feature type="binding site" evidence="10">
    <location>
        <position position="82"/>
    </location>
    <ligand>
        <name>NAD(+)</name>
        <dbReference type="ChEBI" id="CHEBI:57540"/>
    </ligand>
</feature>
<dbReference type="AlphaFoldDB" id="A0A7J9P9I2"/>
<comment type="pathway">
    <text evidence="1">Nucleotide-sugar biosynthesis; UDP-alpha-D-glucuronate biosynthesis; UDP-alpha-D-glucuronate from UDP-alpha-D-glucose: step 1/1.</text>
</comment>
<dbReference type="SMART" id="SM00984">
    <property type="entry name" value="UDPG_MGDP_dh_C"/>
    <property type="match status" value="1"/>
</dbReference>
<dbReference type="GO" id="GO:0051287">
    <property type="term" value="F:NAD binding"/>
    <property type="evidence" value="ECO:0007669"/>
    <property type="project" value="InterPro"/>
</dbReference>
<dbReference type="EMBL" id="JACDUM010000001">
    <property type="protein sequence ID" value="MBA2859852.1"/>
    <property type="molecule type" value="Genomic_DNA"/>
</dbReference>
<dbReference type="PIRSF" id="PIRSF000124">
    <property type="entry name" value="UDPglc_GDPman_dh"/>
    <property type="match status" value="1"/>
</dbReference>